<protein>
    <recommendedName>
        <fullName evidence="3">Enhancer of mRNA-decapping protein 3</fullName>
    </recommendedName>
</protein>
<name>A0A131YTB3_RHIAP</name>
<dbReference type="Gene3D" id="3.40.50.10260">
    <property type="entry name" value="YjeF N-terminal domain"/>
    <property type="match status" value="1"/>
</dbReference>
<dbReference type="GO" id="GO:0033962">
    <property type="term" value="P:P-body assembly"/>
    <property type="evidence" value="ECO:0007669"/>
    <property type="project" value="TreeGrafter"/>
</dbReference>
<sequence length="456" mass="48956">MSDQWVGCVVVVECGDILGTYQGKIESVDTDKQQIVLSQASRNGVKCHVPQVTICAQDIVDLNIIKASGGSRSESPAVLQEVNGARKDAKKKVAVTPKKAEGQRRTTTAAMRGRDDACFSAPVDATVLEQDFDFEKNLALFDKRAVFSEIDAALSRPTPCSDYSAQTSKSGAHMVGTPPSYRCDENILGGSAIESMCRIRVPGKQEMNYVTDTGLLVPSVSLQLRQQILEAAVQCGYSAERQLEMLGRAASEMVLQLLGGCRRLNPANSHQRPTVVVVCGAHRQGSQVVCCGRQLANHGVEVLLWQLPLLGTGLTPVDPLFTAEMALFRSSGGKVRLTVAELSSSRVDMVLASLDSVDGVSRADPTAVATMANWVNQSKGPVLLVDPPPRGSTVTPTPQWVLMPLLPLAMDERIVASTGLYLCDIGVPCHVFRNLGVQYASPFGSKFVVVLHAKKP</sequence>
<dbReference type="SMART" id="SM01199">
    <property type="entry name" value="FDF"/>
    <property type="match status" value="1"/>
</dbReference>
<dbReference type="InterPro" id="IPR004443">
    <property type="entry name" value="YjeF_N_dom"/>
</dbReference>
<dbReference type="InterPro" id="IPR025609">
    <property type="entry name" value="Lsm14-like_N"/>
</dbReference>
<reference evidence="7" key="1">
    <citation type="journal article" date="2016" name="Ticks Tick Borne Dis.">
        <title>De novo assembly and annotation of the salivary gland transcriptome of Rhipicephalus appendiculatus male and female ticks during blood feeding.</title>
        <authorList>
            <person name="de Castro M.H."/>
            <person name="de Klerk D."/>
            <person name="Pienaar R."/>
            <person name="Latif A.A."/>
            <person name="Rees D.J."/>
            <person name="Mans B.J."/>
        </authorList>
    </citation>
    <scope>NUCLEOTIDE SEQUENCE</scope>
    <source>
        <tissue evidence="7">Salivary glands</tissue>
    </source>
</reference>
<dbReference type="InterPro" id="IPR019050">
    <property type="entry name" value="FDF_dom"/>
</dbReference>
<evidence type="ECO:0000259" key="5">
    <source>
        <dbReference type="PROSITE" id="PS51385"/>
    </source>
</evidence>
<dbReference type="SMART" id="SM01271">
    <property type="entry name" value="LSM14"/>
    <property type="match status" value="1"/>
</dbReference>
<dbReference type="GO" id="GO:0003729">
    <property type="term" value="F:mRNA binding"/>
    <property type="evidence" value="ECO:0007669"/>
    <property type="project" value="InterPro"/>
</dbReference>
<dbReference type="AlphaFoldDB" id="A0A131YTB3"/>
<organism evidence="7">
    <name type="scientific">Rhipicephalus appendiculatus</name>
    <name type="common">Brown ear tick</name>
    <dbReference type="NCBI Taxonomy" id="34631"/>
    <lineage>
        <taxon>Eukaryota</taxon>
        <taxon>Metazoa</taxon>
        <taxon>Ecdysozoa</taxon>
        <taxon>Arthropoda</taxon>
        <taxon>Chelicerata</taxon>
        <taxon>Arachnida</taxon>
        <taxon>Acari</taxon>
        <taxon>Parasitiformes</taxon>
        <taxon>Ixodida</taxon>
        <taxon>Ixodoidea</taxon>
        <taxon>Ixodidae</taxon>
        <taxon>Rhipicephalinae</taxon>
        <taxon>Rhipicephalus</taxon>
        <taxon>Rhipicephalus</taxon>
    </lineage>
</organism>
<dbReference type="CDD" id="cd01737">
    <property type="entry name" value="LSm16_N"/>
    <property type="match status" value="1"/>
</dbReference>
<evidence type="ECO:0000256" key="4">
    <source>
        <dbReference type="ARBA" id="ARBA00022490"/>
    </source>
</evidence>
<comment type="subcellular location">
    <subcellularLocation>
        <location evidence="1">Cytoplasm</location>
        <location evidence="1">P-body</location>
    </subcellularLocation>
</comment>
<dbReference type="InterPro" id="IPR034107">
    <property type="entry name" value="Lsm16_N"/>
</dbReference>
<feature type="domain" description="DFDF" evidence="6">
    <location>
        <begin position="120"/>
        <end position="156"/>
    </location>
</feature>
<dbReference type="FunFam" id="2.30.30.100:FF:000026">
    <property type="entry name" value="Enhancer of mRNA-decapping protein 3"/>
    <property type="match status" value="1"/>
</dbReference>
<dbReference type="Gene3D" id="2.30.30.100">
    <property type="match status" value="1"/>
</dbReference>
<dbReference type="SUPFAM" id="SSF64153">
    <property type="entry name" value="YjeF N-terminal domain-like"/>
    <property type="match status" value="1"/>
</dbReference>
<dbReference type="InterPro" id="IPR025762">
    <property type="entry name" value="DFDF"/>
</dbReference>
<dbReference type="Pfam" id="PF09532">
    <property type="entry name" value="FDF"/>
    <property type="match status" value="1"/>
</dbReference>
<comment type="similarity">
    <text evidence="2">Belongs to the EDC3 family.</text>
</comment>
<dbReference type="GO" id="GO:0031087">
    <property type="term" value="P:deadenylation-independent decapping of nuclear-transcribed mRNA"/>
    <property type="evidence" value="ECO:0007669"/>
    <property type="project" value="InterPro"/>
</dbReference>
<dbReference type="GO" id="GO:0000932">
    <property type="term" value="C:P-body"/>
    <property type="evidence" value="ECO:0007669"/>
    <property type="project" value="UniProtKB-SubCell"/>
</dbReference>
<dbReference type="Pfam" id="PF12701">
    <property type="entry name" value="LSM14"/>
    <property type="match status" value="1"/>
</dbReference>
<evidence type="ECO:0000313" key="7">
    <source>
        <dbReference type="EMBL" id="JAP82463.1"/>
    </source>
</evidence>
<dbReference type="EMBL" id="GEDV01006094">
    <property type="protein sequence ID" value="JAP82463.1"/>
    <property type="molecule type" value="Transcribed_RNA"/>
</dbReference>
<dbReference type="Pfam" id="PF03853">
    <property type="entry name" value="YjeF_N"/>
    <property type="match status" value="1"/>
</dbReference>
<proteinExistence type="inferred from homology"/>
<evidence type="ECO:0000256" key="3">
    <source>
        <dbReference type="ARBA" id="ARBA00015797"/>
    </source>
</evidence>
<evidence type="ECO:0000259" key="6">
    <source>
        <dbReference type="PROSITE" id="PS51512"/>
    </source>
</evidence>
<evidence type="ECO:0000256" key="1">
    <source>
        <dbReference type="ARBA" id="ARBA00004201"/>
    </source>
</evidence>
<keyword evidence="4" id="KW-0963">Cytoplasm</keyword>
<feature type="domain" description="YjeF N-terminal" evidence="5">
    <location>
        <begin position="224"/>
        <end position="433"/>
    </location>
</feature>
<dbReference type="PROSITE" id="PS51385">
    <property type="entry name" value="YJEF_N"/>
    <property type="match status" value="1"/>
</dbReference>
<dbReference type="PROSITE" id="PS51512">
    <property type="entry name" value="DFDF"/>
    <property type="match status" value="1"/>
</dbReference>
<dbReference type="InterPro" id="IPR036652">
    <property type="entry name" value="YjeF_N_dom_sf"/>
</dbReference>
<accession>A0A131YTB3</accession>
<dbReference type="PANTHER" id="PTHR13612:SF0">
    <property type="entry name" value="ENHANCER OF MRNA-DECAPPING PROTEIN 3"/>
    <property type="match status" value="1"/>
</dbReference>
<evidence type="ECO:0000256" key="2">
    <source>
        <dbReference type="ARBA" id="ARBA00006610"/>
    </source>
</evidence>
<dbReference type="PANTHER" id="PTHR13612">
    <property type="entry name" value="ENHANCER OF MRNA-DECAPPING PROTEIN 3"/>
    <property type="match status" value="1"/>
</dbReference>